<keyword evidence="5" id="KW-1185">Reference proteome</keyword>
<evidence type="ECO:0000256" key="2">
    <source>
        <dbReference type="SAM" id="Coils"/>
    </source>
</evidence>
<organism evidence="4 5">
    <name type="scientific">Pyrocoelia pectoralis</name>
    <dbReference type="NCBI Taxonomy" id="417401"/>
    <lineage>
        <taxon>Eukaryota</taxon>
        <taxon>Metazoa</taxon>
        <taxon>Ecdysozoa</taxon>
        <taxon>Arthropoda</taxon>
        <taxon>Hexapoda</taxon>
        <taxon>Insecta</taxon>
        <taxon>Pterygota</taxon>
        <taxon>Neoptera</taxon>
        <taxon>Endopterygota</taxon>
        <taxon>Coleoptera</taxon>
        <taxon>Polyphaga</taxon>
        <taxon>Elateriformia</taxon>
        <taxon>Elateroidea</taxon>
        <taxon>Lampyridae</taxon>
        <taxon>Lampyrinae</taxon>
        <taxon>Pyrocoelia</taxon>
    </lineage>
</organism>
<comment type="caution">
    <text evidence="4">The sequence shown here is derived from an EMBL/GenBank/DDBJ whole genome shotgun (WGS) entry which is preliminary data.</text>
</comment>
<feature type="domain" description="SKICH" evidence="3">
    <location>
        <begin position="18"/>
        <end position="113"/>
    </location>
</feature>
<feature type="coiled-coil region" evidence="2">
    <location>
        <begin position="163"/>
        <end position="248"/>
    </location>
</feature>
<reference evidence="4 5" key="1">
    <citation type="journal article" date="2024" name="Insects">
        <title>An Improved Chromosome-Level Genome Assembly of the Firefly Pyrocoelia pectoralis.</title>
        <authorList>
            <person name="Fu X."/>
            <person name="Meyer-Rochow V.B."/>
            <person name="Ballantyne L."/>
            <person name="Zhu X."/>
        </authorList>
    </citation>
    <scope>NUCLEOTIDE SEQUENCE [LARGE SCALE GENOMIC DNA]</scope>
    <source>
        <strain evidence="4">XCY_ONT2</strain>
    </source>
</reference>
<dbReference type="EMBL" id="JAVRBK010000007">
    <property type="protein sequence ID" value="KAK5641364.1"/>
    <property type="molecule type" value="Genomic_DNA"/>
</dbReference>
<dbReference type="InterPro" id="IPR041611">
    <property type="entry name" value="SKICH"/>
</dbReference>
<dbReference type="Gene3D" id="2.60.40.2840">
    <property type="match status" value="1"/>
</dbReference>
<keyword evidence="1 2" id="KW-0175">Coiled coil</keyword>
<gene>
    <name evidence="4" type="ORF">RI129_009911</name>
</gene>
<evidence type="ECO:0000256" key="1">
    <source>
        <dbReference type="ARBA" id="ARBA00023054"/>
    </source>
</evidence>
<protein>
    <recommendedName>
        <fullName evidence="3">SKICH domain-containing protein</fullName>
    </recommendedName>
</protein>
<dbReference type="Pfam" id="PF17751">
    <property type="entry name" value="SKICH"/>
    <property type="match status" value="1"/>
</dbReference>
<sequence length="274" mass="32096">MSTVDLDSRFSTIIIPRVEFLNVQDQYSYNEDLICKYYLIDYEVQDGDRVAIFKLGWQYIKDYILFEWTPKESETNVVIFNKQCLPKNTSEIYQFCFISGENNVLAASEPFQFSDKTKNYQSLFKSSIFKLENSMPDDYKSLSNASPSSLNNIPDIIERDREMLRLKEENEFLRNTLRILIGKQITKKYDSDIQDLKKMITDIQLTVVNQQNQITDLQAHVSRCDSHYKSLQIEKDNLESTCDDLKKRLCQDVNINTDDEFGELESLPPFPFAK</sequence>
<dbReference type="AlphaFoldDB" id="A0AAN7V883"/>
<proteinExistence type="predicted"/>
<evidence type="ECO:0000313" key="5">
    <source>
        <dbReference type="Proteomes" id="UP001329430"/>
    </source>
</evidence>
<evidence type="ECO:0000259" key="3">
    <source>
        <dbReference type="Pfam" id="PF17751"/>
    </source>
</evidence>
<accession>A0AAN7V883</accession>
<evidence type="ECO:0000313" key="4">
    <source>
        <dbReference type="EMBL" id="KAK5641364.1"/>
    </source>
</evidence>
<dbReference type="InterPro" id="IPR051002">
    <property type="entry name" value="UBA_autophagy_assoc_protein"/>
</dbReference>
<name>A0AAN7V883_9COLE</name>
<dbReference type="Proteomes" id="UP001329430">
    <property type="component" value="Chromosome 7"/>
</dbReference>
<dbReference type="PANTHER" id="PTHR31915">
    <property type="entry name" value="SKICH DOMAIN-CONTAINING PROTEIN"/>
    <property type="match status" value="1"/>
</dbReference>
<dbReference type="PANTHER" id="PTHR31915:SF6">
    <property type="entry name" value="SKICH DOMAIN-CONTAINING PROTEIN"/>
    <property type="match status" value="1"/>
</dbReference>